<accession>Q5ARR5</accession>
<feature type="chain" id="PRO_5010168532" evidence="1">
    <location>
        <begin position="26"/>
        <end position="640"/>
    </location>
</feature>
<feature type="signal peptide" evidence="1">
    <location>
        <begin position="1"/>
        <end position="25"/>
    </location>
</feature>
<dbReference type="EMBL" id="BN001307">
    <property type="protein sequence ID" value="CBF84458.1"/>
    <property type="molecule type" value="Genomic_DNA"/>
</dbReference>
<dbReference type="OrthoDB" id="5396328at2759"/>
<dbReference type="KEGG" id="ani:ANIA_09015"/>
<evidence type="ECO:0000313" key="3">
    <source>
        <dbReference type="Proteomes" id="UP000000560"/>
    </source>
</evidence>
<evidence type="ECO:0000256" key="1">
    <source>
        <dbReference type="SAM" id="SignalP"/>
    </source>
</evidence>
<reference evidence="3" key="1">
    <citation type="journal article" date="2005" name="Nature">
        <title>Sequencing of Aspergillus nidulans and comparative analysis with A. fumigatus and A. oryzae.</title>
        <authorList>
            <person name="Galagan J.E."/>
            <person name="Calvo S.E."/>
            <person name="Cuomo C."/>
            <person name="Ma L.J."/>
            <person name="Wortman J.R."/>
            <person name="Batzoglou S."/>
            <person name="Lee S.I."/>
            <person name="Basturkmen M."/>
            <person name="Spevak C.C."/>
            <person name="Clutterbuck J."/>
            <person name="Kapitonov V."/>
            <person name="Jurka J."/>
            <person name="Scazzocchio C."/>
            <person name="Farman M."/>
            <person name="Butler J."/>
            <person name="Purcell S."/>
            <person name="Harris S."/>
            <person name="Braus G.H."/>
            <person name="Draht O."/>
            <person name="Busch S."/>
            <person name="D'Enfert C."/>
            <person name="Bouchier C."/>
            <person name="Goldman G.H."/>
            <person name="Bell-Pedersen D."/>
            <person name="Griffiths-Jones S."/>
            <person name="Doonan J.H."/>
            <person name="Yu J."/>
            <person name="Vienken K."/>
            <person name="Pain A."/>
            <person name="Freitag M."/>
            <person name="Selker E.U."/>
            <person name="Archer D.B."/>
            <person name="Penalva M.A."/>
            <person name="Oakley B.R."/>
            <person name="Momany M."/>
            <person name="Tanaka T."/>
            <person name="Kumagai T."/>
            <person name="Asai K."/>
            <person name="Machida M."/>
            <person name="Nierman W.C."/>
            <person name="Denning D.W."/>
            <person name="Caddick M."/>
            <person name="Hynes M."/>
            <person name="Paoletti M."/>
            <person name="Fischer R."/>
            <person name="Miller B."/>
            <person name="Dyer P."/>
            <person name="Sachs M.S."/>
            <person name="Osmani S.A."/>
            <person name="Birren B.W."/>
        </authorList>
    </citation>
    <scope>NUCLEOTIDE SEQUENCE [LARGE SCALE GENOMIC DNA]</scope>
    <source>
        <strain evidence="3">FGSC A4 / ATCC 38163 / CBS 112.46 / NRRL 194 / M139</strain>
    </source>
</reference>
<dbReference type="RefSeq" id="XP_682284.1">
    <property type="nucleotide sequence ID" value="XM_677192.1"/>
</dbReference>
<keyword evidence="1" id="KW-0732">Signal</keyword>
<keyword evidence="3" id="KW-1185">Reference proteome</keyword>
<reference evidence="3" key="2">
    <citation type="journal article" date="2009" name="Fungal Genet. Biol.">
        <title>The 2008 update of the Aspergillus nidulans genome annotation: a community effort.</title>
        <authorList>
            <person name="Wortman J.R."/>
            <person name="Gilsenan J.M."/>
            <person name="Joardar V."/>
            <person name="Deegan J."/>
            <person name="Clutterbuck J."/>
            <person name="Andersen M.R."/>
            <person name="Archer D."/>
            <person name="Bencina M."/>
            <person name="Braus G."/>
            <person name="Coutinho P."/>
            <person name="von Dohren H."/>
            <person name="Doonan J."/>
            <person name="Driessen A.J."/>
            <person name="Durek P."/>
            <person name="Espeso E."/>
            <person name="Fekete E."/>
            <person name="Flipphi M."/>
            <person name="Estrada C.G."/>
            <person name="Geysens S."/>
            <person name="Goldman G."/>
            <person name="de Groot P.W."/>
            <person name="Hansen K."/>
            <person name="Harris S.D."/>
            <person name="Heinekamp T."/>
            <person name="Helmstaedt K."/>
            <person name="Henrissat B."/>
            <person name="Hofmann G."/>
            <person name="Homan T."/>
            <person name="Horio T."/>
            <person name="Horiuchi H."/>
            <person name="James S."/>
            <person name="Jones M."/>
            <person name="Karaffa L."/>
            <person name="Karanyi Z."/>
            <person name="Kato M."/>
            <person name="Keller N."/>
            <person name="Kelly D.E."/>
            <person name="Kiel J.A."/>
            <person name="Kim J.M."/>
            <person name="van der Klei I.J."/>
            <person name="Klis F.M."/>
            <person name="Kovalchuk A."/>
            <person name="Krasevec N."/>
            <person name="Kubicek C.P."/>
            <person name="Liu B."/>
            <person name="Maccabe A."/>
            <person name="Meyer V."/>
            <person name="Mirabito P."/>
            <person name="Miskei M."/>
            <person name="Mos M."/>
            <person name="Mullins J."/>
            <person name="Nelson D.R."/>
            <person name="Nielsen J."/>
            <person name="Oakley B.R."/>
            <person name="Osmani S.A."/>
            <person name="Pakula T."/>
            <person name="Paszewski A."/>
            <person name="Paulsen I."/>
            <person name="Pilsyk S."/>
            <person name="Pocsi I."/>
            <person name="Punt P.J."/>
            <person name="Ram A.F."/>
            <person name="Ren Q."/>
            <person name="Robellet X."/>
            <person name="Robson G."/>
            <person name="Seiboth B."/>
            <person name="van Solingen P."/>
            <person name="Specht T."/>
            <person name="Sun J."/>
            <person name="Taheri-Talesh N."/>
            <person name="Takeshita N."/>
            <person name="Ussery D."/>
            <person name="vanKuyk P.A."/>
            <person name="Visser H."/>
            <person name="van de Vondervoort P.J."/>
            <person name="de Vries R.P."/>
            <person name="Walton J."/>
            <person name="Xiang X."/>
            <person name="Xiong Y."/>
            <person name="Zeng A.P."/>
            <person name="Brandt B.W."/>
            <person name="Cornell M.J."/>
            <person name="van den Hondel C.A."/>
            <person name="Visser J."/>
            <person name="Oliver S.G."/>
            <person name="Turner G."/>
        </authorList>
    </citation>
    <scope>GENOME REANNOTATION</scope>
    <source>
        <strain evidence="3">FGSC A4 / ATCC 38163 / CBS 112.46 / NRRL 194 / M139</strain>
    </source>
</reference>
<dbReference type="OMA" id="LKPDYEC"/>
<sequence length="640" mass="73627">MAWSASFRVCPICLALFLTLEKMIADNLQKALADRIARAKSRGFTLEYQNEQEQQENVICRRELAPATFNKYEFSLKALTAARWRLSRNEPQNANFSKDDPDPSPQLLKLFVEDYIVTREHTPTQKTACSILICFVSRWERETSRSMPEAVKEDVLNVRHPLFLLLSFITDRSKHIRTALTTKYGLPTRPRERFLVTAKDIELLLRHLFVNDTHDYVHERARVQTGTGLSLFAGSGARAGAIVESSSYRGTNECLYYRHLSFHLKWSRKGDGLKRWVTIDPEFLKGWRYRDDVTLPKNWLREHPVLGMNFVFWVIVHGVADGAFKGLPTVANVLAAKPPEGRESWTLEWSDKAKDLPFFRMVTPEGPHATRALTFSSLHHNFTSLAQRDCFKDQLRVHGIRGGVANLIDPKASEATRGQALDHQNHETYLKYQSVLKALDIQSLFYDLEPEYECRDMEQSMAHHRDTNVPQKLDAAAIAEFEAQDEIVKINRRIAVLTAEIAGNPRGHEDLVSERARLYTKKAKRRRAWKAEFIRRWWDSSYDEYISGNNFAERDTTPLFGIYKKYLPERARLSENLFRETPLDSDIGRQCLEDMVALCKSTERVVYYPDMSPVSGCCPTCSKPMSGGRQSTFYNVEEAL</sequence>
<dbReference type="HOGENOM" id="CLU_003121_3_0_1"/>
<dbReference type="Proteomes" id="UP000000560">
    <property type="component" value="Chromosome VII"/>
</dbReference>
<dbReference type="VEuPathDB" id="FungiDB:AN9015"/>
<organism evidence="2 3">
    <name type="scientific">Emericella nidulans (strain FGSC A4 / ATCC 38163 / CBS 112.46 / NRRL 194 / M139)</name>
    <name type="common">Aspergillus nidulans</name>
    <dbReference type="NCBI Taxonomy" id="227321"/>
    <lineage>
        <taxon>Eukaryota</taxon>
        <taxon>Fungi</taxon>
        <taxon>Dikarya</taxon>
        <taxon>Ascomycota</taxon>
        <taxon>Pezizomycotina</taxon>
        <taxon>Eurotiomycetes</taxon>
        <taxon>Eurotiomycetidae</taxon>
        <taxon>Eurotiales</taxon>
        <taxon>Aspergillaceae</taxon>
        <taxon>Aspergillus</taxon>
        <taxon>Aspergillus subgen. Nidulantes</taxon>
    </lineage>
</organism>
<dbReference type="Pfam" id="PF11917">
    <property type="entry name" value="DUF3435"/>
    <property type="match status" value="1"/>
</dbReference>
<dbReference type="GeneID" id="2868274"/>
<evidence type="ECO:0000313" key="2">
    <source>
        <dbReference type="EMBL" id="CBF84458.1"/>
    </source>
</evidence>
<name>Q5ARR5_EMENI</name>
<dbReference type="PANTHER" id="PTHR37535">
    <property type="entry name" value="FLUG DOMAIN PROTEIN"/>
    <property type="match status" value="1"/>
</dbReference>
<proteinExistence type="predicted"/>
<dbReference type="PANTHER" id="PTHR37535:SF3">
    <property type="entry name" value="FLUG DOMAIN-CONTAINING PROTEIN"/>
    <property type="match status" value="1"/>
</dbReference>
<accession>C8VKY6</accession>
<gene>
    <name evidence="2" type="ORF">ANIA_09015</name>
</gene>
<dbReference type="eggNOG" id="ENOG502SS4Y">
    <property type="taxonomic scope" value="Eukaryota"/>
</dbReference>
<dbReference type="STRING" id="227321.Q5ARR5"/>
<protein>
    <submittedName>
        <fullName evidence="2">Uncharacterized protein</fullName>
    </submittedName>
</protein>
<dbReference type="InterPro" id="IPR021842">
    <property type="entry name" value="DUF3435"/>
</dbReference>
<dbReference type="InParanoid" id="Q5ARR5"/>
<dbReference type="AlphaFoldDB" id="Q5ARR5"/>